<dbReference type="Proteomes" id="UP001186974">
    <property type="component" value="Unassembled WGS sequence"/>
</dbReference>
<name>A0ACC3DQD5_9PEZI</name>
<proteinExistence type="predicted"/>
<accession>A0ACC3DQD5</accession>
<sequence length="128" mass="14848">MRFTKITTALCALFSGVLVRADFFERFYCHCANKDLVAMAFTFMLISNRLKESFHWAETCENKRQYEWHPHLYTCHDEIKAENCVGMPDPLDYSCGRAMGNYKQDQLDASRCEEKQNAKGCELADLVD</sequence>
<protein>
    <submittedName>
        <fullName evidence="1">Uncharacterized protein</fullName>
    </submittedName>
</protein>
<reference evidence="1" key="1">
    <citation type="submission" date="2024-09" db="EMBL/GenBank/DDBJ databases">
        <title>Black Yeasts Isolated from many extreme environments.</title>
        <authorList>
            <person name="Coleine C."/>
            <person name="Stajich J.E."/>
            <person name="Selbmann L."/>
        </authorList>
    </citation>
    <scope>NUCLEOTIDE SEQUENCE</scope>
    <source>
        <strain evidence="1">CCFEE 5737</strain>
    </source>
</reference>
<organism evidence="1 2">
    <name type="scientific">Coniosporium uncinatum</name>
    <dbReference type="NCBI Taxonomy" id="93489"/>
    <lineage>
        <taxon>Eukaryota</taxon>
        <taxon>Fungi</taxon>
        <taxon>Dikarya</taxon>
        <taxon>Ascomycota</taxon>
        <taxon>Pezizomycotina</taxon>
        <taxon>Dothideomycetes</taxon>
        <taxon>Dothideomycetes incertae sedis</taxon>
        <taxon>Coniosporium</taxon>
    </lineage>
</organism>
<keyword evidence="2" id="KW-1185">Reference proteome</keyword>
<gene>
    <name evidence="1" type="ORF">LTS18_006118</name>
</gene>
<comment type="caution">
    <text evidence="1">The sequence shown here is derived from an EMBL/GenBank/DDBJ whole genome shotgun (WGS) entry which is preliminary data.</text>
</comment>
<evidence type="ECO:0000313" key="2">
    <source>
        <dbReference type="Proteomes" id="UP001186974"/>
    </source>
</evidence>
<evidence type="ECO:0000313" key="1">
    <source>
        <dbReference type="EMBL" id="KAK3078953.1"/>
    </source>
</evidence>
<dbReference type="EMBL" id="JAWDJW010001487">
    <property type="protein sequence ID" value="KAK3078953.1"/>
    <property type="molecule type" value="Genomic_DNA"/>
</dbReference>